<protein>
    <submittedName>
        <fullName evidence="3">F-box only protein 21</fullName>
    </submittedName>
</protein>
<dbReference type="SMART" id="SM00992">
    <property type="entry name" value="YccV-like"/>
    <property type="match status" value="1"/>
</dbReference>
<proteinExistence type="predicted"/>
<dbReference type="InterPro" id="IPR032698">
    <property type="entry name" value="SirB1_N"/>
</dbReference>
<organism evidence="2 3">
    <name type="scientific">Frankliniella occidentalis</name>
    <name type="common">Western flower thrips</name>
    <name type="synonym">Euthrips occidentalis</name>
    <dbReference type="NCBI Taxonomy" id="133901"/>
    <lineage>
        <taxon>Eukaryota</taxon>
        <taxon>Metazoa</taxon>
        <taxon>Ecdysozoa</taxon>
        <taxon>Arthropoda</taxon>
        <taxon>Hexapoda</taxon>
        <taxon>Insecta</taxon>
        <taxon>Pterygota</taxon>
        <taxon>Neoptera</taxon>
        <taxon>Paraneoptera</taxon>
        <taxon>Thysanoptera</taxon>
        <taxon>Terebrantia</taxon>
        <taxon>Thripoidea</taxon>
        <taxon>Thripidae</taxon>
        <taxon>Frankliniella</taxon>
    </lineage>
</organism>
<dbReference type="SUPFAM" id="SSF141255">
    <property type="entry name" value="YccV-like"/>
    <property type="match status" value="1"/>
</dbReference>
<dbReference type="AlphaFoldDB" id="A0A6J1TDM1"/>
<dbReference type="OrthoDB" id="28868at2759"/>
<reference evidence="3" key="1">
    <citation type="submission" date="2025-08" db="UniProtKB">
        <authorList>
            <consortium name="RefSeq"/>
        </authorList>
    </citation>
    <scope>IDENTIFICATION</scope>
    <source>
        <tissue evidence="3">Whole organism</tissue>
    </source>
</reference>
<accession>A0A6J1TDM1</accession>
<name>A0A6J1TDM1_FRAOC</name>
<evidence type="ECO:0000313" key="2">
    <source>
        <dbReference type="Proteomes" id="UP000504606"/>
    </source>
</evidence>
<dbReference type="Pfam" id="PF13369">
    <property type="entry name" value="Transglut_core2"/>
    <property type="match status" value="1"/>
</dbReference>
<keyword evidence="2" id="KW-1185">Reference proteome</keyword>
<dbReference type="KEGG" id="foc:113216093"/>
<dbReference type="Gene3D" id="1.20.1280.50">
    <property type="match status" value="1"/>
</dbReference>
<dbReference type="PANTHER" id="PTHR31350:SF21">
    <property type="entry name" value="F-BOX ONLY PROTEIN 21"/>
    <property type="match status" value="1"/>
</dbReference>
<dbReference type="InterPro" id="IPR036623">
    <property type="entry name" value="Hemimethylated_DNA-bd_sf"/>
</dbReference>
<evidence type="ECO:0000259" key="1">
    <source>
        <dbReference type="SMART" id="SM00992"/>
    </source>
</evidence>
<gene>
    <name evidence="3" type="primary">LOC113216093</name>
</gene>
<dbReference type="SUPFAM" id="SSF81383">
    <property type="entry name" value="F-box domain"/>
    <property type="match status" value="1"/>
</dbReference>
<dbReference type="RefSeq" id="XP_026291599.1">
    <property type="nucleotide sequence ID" value="XM_026435814.2"/>
</dbReference>
<sequence>MADDVAPVSAGQSVLGLKMQTQELPATCLLDLPPEVIRGVLILPALSIKDVSRLAQTCHKLNALVSDDCNDVWRILHRRRWPDANKLLLESTEIDWLAECKRAVHYVQVTVGLMEDVWPKVYVESEVCYSHYAPFRKIMEEDKTAYYYFKDHLMGVIRDVHGDANLSQIYQAKKLLRYIRQEYLTEQWKRYKTLPEEEQVLEVGVGYVSLWCQPLSDITTEHLANHFDKLASFVLEHLKISNPNHPIFQTTSNERLKWGKENLLCDRWSALQCMEILHAMDHVLIGNLGFHGIKENYHHRENYLIDKVLSLQQGVPITLNVIIECIARRLGVRTEPWYRGHFVLMWKSDRNPDFPLVYLDAFNTGSLIRPETYMGNSGSGGCPYRDQHLPKGRVSCMEVIERLTAGIEVAGRMSMRNNGHSTYLRSALELMFVINSRNLTYILHLARLYMLYNISVSDLIDSVMSTMEELPSDVHKHAENILQMFKVYIPESKPLPVPQTRQIAPSVQFAVGMSMFHKTYNYLCVITGWDTTCLATDAWKQEMRVQYLNDKDNQPFYNVLVPDGTIRYAAQENLEPLTARHHFNTFNVHPDVGRYFETYRNGYYIPNMLKLVEYPDDLEFCRQFYETVK</sequence>
<dbReference type="Pfam" id="PF08755">
    <property type="entry name" value="YccV-like"/>
    <property type="match status" value="1"/>
</dbReference>
<feature type="domain" description="Hemimethylated DNA-binding" evidence="1">
    <location>
        <begin position="506"/>
        <end position="607"/>
    </location>
</feature>
<evidence type="ECO:0000313" key="3">
    <source>
        <dbReference type="RefSeq" id="XP_026291599.1"/>
    </source>
</evidence>
<dbReference type="Gene3D" id="2.30.30.390">
    <property type="entry name" value="Hemimethylated DNA-binding domain"/>
    <property type="match status" value="1"/>
</dbReference>
<dbReference type="GO" id="GO:0003677">
    <property type="term" value="F:DNA binding"/>
    <property type="evidence" value="ECO:0007669"/>
    <property type="project" value="InterPro"/>
</dbReference>
<dbReference type="InterPro" id="IPR011722">
    <property type="entry name" value="Hemimethylated_DNA-bd_dom"/>
</dbReference>
<dbReference type="PANTHER" id="PTHR31350">
    <property type="entry name" value="SI:DKEY-261L7.2"/>
    <property type="match status" value="1"/>
</dbReference>
<dbReference type="NCBIfam" id="TIGR02097">
    <property type="entry name" value="yccV"/>
    <property type="match status" value="1"/>
</dbReference>
<dbReference type="GeneID" id="113216093"/>
<dbReference type="InterPro" id="IPR036047">
    <property type="entry name" value="F-box-like_dom_sf"/>
</dbReference>
<dbReference type="Proteomes" id="UP000504606">
    <property type="component" value="Unplaced"/>
</dbReference>